<dbReference type="EMBL" id="CP097119">
    <property type="protein sequence ID" value="USS88919.1"/>
    <property type="molecule type" value="Genomic_DNA"/>
</dbReference>
<dbReference type="EC" id="4.2.1.53" evidence="1"/>
<dbReference type="RefSeq" id="WP_252766436.1">
    <property type="nucleotide sequence ID" value="NZ_CP097119.1"/>
</dbReference>
<keyword evidence="1" id="KW-0456">Lyase</keyword>
<dbReference type="SUPFAM" id="SSF51905">
    <property type="entry name" value="FAD/NAD(P)-binding domain"/>
    <property type="match status" value="1"/>
</dbReference>
<dbReference type="PANTHER" id="PTHR37417:SF3">
    <property type="entry name" value="MYOSIN-CROSSREACTIVE PROTEIN"/>
    <property type="match status" value="1"/>
</dbReference>
<sequence length="598" mass="68277">MVKFTTGNYYGLVRPKATPGVKDKNAYIVGAGLAGLASAALLIRDGYMPGENITIFEEKEQASGSLEAFENINGGYVTPGGREMEDHFECLWNLFSTIPSLEDPKQSCLDLYYYLDQADPNKSNCRLIHNQGEKLPDDKYYTLNKKALKQIMKLVMTPERKLVGKSIEDVFDDNFFSSNFWTDWQTMFAFETWQSAIEMRRYLMRFIHQIDGLSDFSSVKFNKYDDYQSMSEPLVAFLQDHGVVFQYNTTVENVKVSTDGDKVLAKEIILKKDQQEDTIALNENDLVFVTNGSITESITYGSHDVAPVPNEDLGGSWTIWKRLAAQDERFGHPEVFCDTIPAKAWKTSATLTLKDKRIAPYIEKLTKRPLFNYDKCETGGIITITDSNWGMSFTIHRQPAYKGQPKDEVVLWLYGLYSDVKGNYIKKNITDCSGKEITEELLYHLGVPEDQINEMSNIENIQAIPDYMPFITSYFQMRKPGDRPQVIPNGSANLAFIGNFAESTTRDVVFTTEYSVRTAFEAVYGLLNIDHTIPEVYPSVYDIRTLMKSLYYLSDQKTLEQMDLNPMERFGLNFALNKIKGTWLNDLLEESHLVKKNQ</sequence>
<gene>
    <name evidence="1" type="ORF">M3M40_05380</name>
</gene>
<dbReference type="NCBIfam" id="NF010584">
    <property type="entry name" value="PRK13977.1"/>
    <property type="match status" value="1"/>
</dbReference>
<dbReference type="InterPro" id="IPR036188">
    <property type="entry name" value="FAD/NAD-bd_sf"/>
</dbReference>
<dbReference type="GO" id="GO:0050151">
    <property type="term" value="F:oleate hydratase activity"/>
    <property type="evidence" value="ECO:0007669"/>
    <property type="project" value="UniProtKB-EC"/>
</dbReference>
<accession>A0A9Q8ZSN5</accession>
<dbReference type="Gene3D" id="3.30.9.80">
    <property type="match status" value="1"/>
</dbReference>
<protein>
    <submittedName>
        <fullName evidence="1">Oleate hydratase</fullName>
        <ecNumber evidence="1">4.2.1.53</ecNumber>
    </submittedName>
</protein>
<dbReference type="Pfam" id="PF06100">
    <property type="entry name" value="MCRA"/>
    <property type="match status" value="1"/>
</dbReference>
<dbReference type="PANTHER" id="PTHR37417">
    <property type="entry name" value="67 KDA MYOSIN-CROSS-REACTIVE ANTIGEN FAMILY PROTEIN (AFU_ORTHOLOGUE AFUA_5G09970)"/>
    <property type="match status" value="1"/>
</dbReference>
<evidence type="ECO:0000313" key="2">
    <source>
        <dbReference type="Proteomes" id="UP001055911"/>
    </source>
</evidence>
<dbReference type="Gene3D" id="3.50.50.60">
    <property type="entry name" value="FAD/NAD(P)-binding domain"/>
    <property type="match status" value="2"/>
</dbReference>
<proteinExistence type="predicted"/>
<evidence type="ECO:0000313" key="1">
    <source>
        <dbReference type="EMBL" id="USS88919.1"/>
    </source>
</evidence>
<dbReference type="GO" id="GO:0006631">
    <property type="term" value="P:fatty acid metabolic process"/>
    <property type="evidence" value="ECO:0007669"/>
    <property type="project" value="InterPro"/>
</dbReference>
<dbReference type="Proteomes" id="UP001055911">
    <property type="component" value="Chromosome"/>
</dbReference>
<name>A0A9Q8ZSN5_9LACO</name>
<organism evidence="1 2">
    <name type="scientific">Fructilactobacillus cliffordii</name>
    <dbReference type="NCBI Taxonomy" id="2940299"/>
    <lineage>
        <taxon>Bacteria</taxon>
        <taxon>Bacillati</taxon>
        <taxon>Bacillota</taxon>
        <taxon>Bacilli</taxon>
        <taxon>Lactobacillales</taxon>
        <taxon>Lactobacillaceae</taxon>
        <taxon>Fructilactobacillus</taxon>
    </lineage>
</organism>
<dbReference type="AlphaFoldDB" id="A0A9Q8ZSN5"/>
<dbReference type="GO" id="GO:0071949">
    <property type="term" value="F:FAD binding"/>
    <property type="evidence" value="ECO:0007669"/>
    <property type="project" value="InterPro"/>
</dbReference>
<keyword evidence="2" id="KW-1185">Reference proteome</keyword>
<dbReference type="InterPro" id="IPR010354">
    <property type="entry name" value="Oleate_hydratase"/>
</dbReference>
<reference evidence="1" key="1">
    <citation type="submission" date="2022-05" db="EMBL/GenBank/DDBJ databases">
        <authorList>
            <person name="Oliphant S.A."/>
            <person name="Watson-Haigh N.S."/>
            <person name="Sumby K.M."/>
            <person name="Gardner J.M."/>
            <person name="Jiranek V."/>
        </authorList>
    </citation>
    <scope>NUCLEOTIDE SEQUENCE</scope>
    <source>
        <strain evidence="1">KI4_B1</strain>
    </source>
</reference>